<organism evidence="2 3">
    <name type="scientific">Legionella jordanis</name>
    <dbReference type="NCBI Taxonomy" id="456"/>
    <lineage>
        <taxon>Bacteria</taxon>
        <taxon>Pseudomonadati</taxon>
        <taxon>Pseudomonadota</taxon>
        <taxon>Gammaproteobacteria</taxon>
        <taxon>Legionellales</taxon>
        <taxon>Legionellaceae</taxon>
        <taxon>Legionella</taxon>
    </lineage>
</organism>
<dbReference type="RefSeq" id="WP_058471565.1">
    <property type="nucleotide sequence ID" value="NZ_CAAAIC010000001.1"/>
</dbReference>
<reference evidence="2 3" key="1">
    <citation type="submission" date="2015-11" db="EMBL/GenBank/DDBJ databases">
        <title>Genomic analysis of 38 Legionella species identifies large and diverse effector repertoires.</title>
        <authorList>
            <person name="Burstein D."/>
            <person name="Amaro F."/>
            <person name="Zusman T."/>
            <person name="Lifshitz Z."/>
            <person name="Cohen O."/>
            <person name="Gilbert J.A."/>
            <person name="Pupko T."/>
            <person name="Shuman H.A."/>
            <person name="Segal G."/>
        </authorList>
    </citation>
    <scope>NUCLEOTIDE SEQUENCE [LARGE SCALE GENOMIC DNA]</scope>
    <source>
        <strain evidence="2 3">BL-540</strain>
    </source>
</reference>
<dbReference type="EMBL" id="LNYJ01000011">
    <property type="protein sequence ID" value="KTD17847.1"/>
    <property type="molecule type" value="Genomic_DNA"/>
</dbReference>
<gene>
    <name evidence="2" type="ORF">Ljor_2153</name>
</gene>
<dbReference type="OrthoDB" id="5653228at2"/>
<name>A0A0W0VCK6_9GAMM</name>
<comment type="caution">
    <text evidence="2">The sequence shown here is derived from an EMBL/GenBank/DDBJ whole genome shotgun (WGS) entry which is preliminary data.</text>
</comment>
<evidence type="ECO:0000313" key="3">
    <source>
        <dbReference type="Proteomes" id="UP000055035"/>
    </source>
</evidence>
<feature type="signal peptide" evidence="1">
    <location>
        <begin position="1"/>
        <end position="21"/>
    </location>
</feature>
<feature type="chain" id="PRO_5006914670" evidence="1">
    <location>
        <begin position="22"/>
        <end position="91"/>
    </location>
</feature>
<dbReference type="PATRIC" id="fig|456.5.peg.2309"/>
<evidence type="ECO:0000256" key="1">
    <source>
        <dbReference type="SAM" id="SignalP"/>
    </source>
</evidence>
<evidence type="ECO:0000313" key="2">
    <source>
        <dbReference type="EMBL" id="KTD17847.1"/>
    </source>
</evidence>
<keyword evidence="3" id="KW-1185">Reference proteome</keyword>
<dbReference type="AlphaFoldDB" id="A0A0W0VCK6"/>
<dbReference type="Proteomes" id="UP000055035">
    <property type="component" value="Unassembled WGS sequence"/>
</dbReference>
<proteinExistence type="predicted"/>
<protein>
    <submittedName>
        <fullName evidence="2">Uncharacterized protein</fullName>
    </submittedName>
</protein>
<keyword evidence="1" id="KW-0732">Signal</keyword>
<accession>A0A0W0VCK6</accession>
<sequence length="91" mass="9467">MKGILNLVAAGLLVVSAGAFASSSDNNTSNTNATSMDSNWICTTNASSSSVAADQQADQDMKNQAKSASDAFNFAAQHCRDCTKITCEVNK</sequence>